<accession>A0ABT0PM86</accession>
<feature type="signal peptide" evidence="2">
    <location>
        <begin position="1"/>
        <end position="18"/>
    </location>
</feature>
<dbReference type="RefSeq" id="WP_249655678.1">
    <property type="nucleotide sequence ID" value="NZ_JAMFMA010000001.1"/>
</dbReference>
<dbReference type="Proteomes" id="UP001203607">
    <property type="component" value="Unassembled WGS sequence"/>
</dbReference>
<feature type="compositionally biased region" description="Acidic residues" evidence="1">
    <location>
        <begin position="24"/>
        <end position="39"/>
    </location>
</feature>
<keyword evidence="4" id="KW-1185">Reference proteome</keyword>
<dbReference type="EMBL" id="JAMFMA010000001">
    <property type="protein sequence ID" value="MCL6272490.1"/>
    <property type="molecule type" value="Genomic_DNA"/>
</dbReference>
<gene>
    <name evidence="3" type="ORF">M3P19_00635</name>
</gene>
<feature type="region of interest" description="Disordered" evidence="1">
    <location>
        <begin position="24"/>
        <end position="51"/>
    </location>
</feature>
<keyword evidence="2" id="KW-0732">Signal</keyword>
<name>A0ABT0PM86_9FLAO</name>
<evidence type="ECO:0000313" key="4">
    <source>
        <dbReference type="Proteomes" id="UP001203607"/>
    </source>
</evidence>
<comment type="caution">
    <text evidence="3">The sequence shown here is derived from an EMBL/GenBank/DDBJ whole genome shotgun (WGS) entry which is preliminary data.</text>
</comment>
<organism evidence="3 4">
    <name type="scientific">Flagellimonas spongiicola</name>
    <dbReference type="NCBI Taxonomy" id="2942208"/>
    <lineage>
        <taxon>Bacteria</taxon>
        <taxon>Pseudomonadati</taxon>
        <taxon>Bacteroidota</taxon>
        <taxon>Flavobacteriia</taxon>
        <taxon>Flavobacteriales</taxon>
        <taxon>Flavobacteriaceae</taxon>
        <taxon>Flagellimonas</taxon>
    </lineage>
</organism>
<protein>
    <submittedName>
        <fullName evidence="3">DUF3836 domain-containing protein</fullName>
    </submittedName>
</protein>
<reference evidence="3 4" key="1">
    <citation type="submission" date="2022-05" db="EMBL/GenBank/DDBJ databases">
        <authorList>
            <person name="Park J.-S."/>
        </authorList>
    </citation>
    <scope>NUCLEOTIDE SEQUENCE [LARGE SCALE GENOMIC DNA]</scope>
    <source>
        <strain evidence="3 4">2012CJ35-5</strain>
    </source>
</reference>
<sequence>MKTVLLFITLFFAGMALSSCTNEEGENDLDFITPEEEENSLYTEMDKGNGA</sequence>
<dbReference type="PROSITE" id="PS51257">
    <property type="entry name" value="PROKAR_LIPOPROTEIN"/>
    <property type="match status" value="1"/>
</dbReference>
<evidence type="ECO:0000256" key="2">
    <source>
        <dbReference type="SAM" id="SignalP"/>
    </source>
</evidence>
<proteinExistence type="predicted"/>
<evidence type="ECO:0000256" key="1">
    <source>
        <dbReference type="SAM" id="MobiDB-lite"/>
    </source>
</evidence>
<feature type="chain" id="PRO_5047410639" evidence="2">
    <location>
        <begin position="19"/>
        <end position="51"/>
    </location>
</feature>
<evidence type="ECO:0000313" key="3">
    <source>
        <dbReference type="EMBL" id="MCL6272490.1"/>
    </source>
</evidence>